<dbReference type="SUPFAM" id="SSF52540">
    <property type="entry name" value="P-loop containing nucleoside triphosphate hydrolases"/>
    <property type="match status" value="1"/>
</dbReference>
<protein>
    <recommendedName>
        <fullName evidence="3">AAA+ ATPase domain-containing protein</fullName>
    </recommendedName>
</protein>
<dbReference type="EMBL" id="CAJOBS010002574">
    <property type="protein sequence ID" value="CAF4823771.1"/>
    <property type="molecule type" value="Genomic_DNA"/>
</dbReference>
<comment type="caution">
    <text evidence="1">The sequence shown here is derived from an EMBL/GenBank/DDBJ whole genome shotgun (WGS) entry which is preliminary data.</text>
</comment>
<evidence type="ECO:0000313" key="2">
    <source>
        <dbReference type="Proteomes" id="UP000663838"/>
    </source>
</evidence>
<name>A0A821QFJ7_9BILA</name>
<proteinExistence type="predicted"/>
<gene>
    <name evidence="1" type="ORF">TOA249_LOCUS24758</name>
</gene>
<evidence type="ECO:0008006" key="3">
    <source>
        <dbReference type="Google" id="ProtNLM"/>
    </source>
</evidence>
<reference evidence="1" key="1">
    <citation type="submission" date="2021-02" db="EMBL/GenBank/DDBJ databases">
        <authorList>
            <person name="Nowell W R."/>
        </authorList>
    </citation>
    <scope>NUCLEOTIDE SEQUENCE</scope>
</reference>
<dbReference type="InterPro" id="IPR027417">
    <property type="entry name" value="P-loop_NTPase"/>
</dbReference>
<dbReference type="AlphaFoldDB" id="A0A821QFJ7"/>
<dbReference type="Proteomes" id="UP000663838">
    <property type="component" value="Unassembled WGS sequence"/>
</dbReference>
<sequence>MEPLQKFRFESPTNIMVVGPTSSGKTMLIKDILLHRESMFKQPPSKVVFCYAVEQPFMRDEKFSFIEFVPTLPDIETFNNTDEHTILILDDILHSLKDRTTGDALTKLFMRDMNQIMRLGSQLMPGVKPSFTEIYKWATSEPYSYLLIDLHPSTPADIVLRQNILPDEIETVIYGAESLTASRSAK</sequence>
<organism evidence="1 2">
    <name type="scientific">Rotaria socialis</name>
    <dbReference type="NCBI Taxonomy" id="392032"/>
    <lineage>
        <taxon>Eukaryota</taxon>
        <taxon>Metazoa</taxon>
        <taxon>Spiralia</taxon>
        <taxon>Gnathifera</taxon>
        <taxon>Rotifera</taxon>
        <taxon>Eurotatoria</taxon>
        <taxon>Bdelloidea</taxon>
        <taxon>Philodinida</taxon>
        <taxon>Philodinidae</taxon>
        <taxon>Rotaria</taxon>
    </lineage>
</organism>
<evidence type="ECO:0000313" key="1">
    <source>
        <dbReference type="EMBL" id="CAF4823771.1"/>
    </source>
</evidence>
<accession>A0A821QFJ7</accession>